<keyword evidence="1" id="KW-0560">Oxidoreductase</keyword>
<dbReference type="CDD" id="cd19076">
    <property type="entry name" value="AKR_AKR13A_13D"/>
    <property type="match status" value="1"/>
</dbReference>
<keyword evidence="4" id="KW-1185">Reference proteome</keyword>
<comment type="caution">
    <text evidence="3">The sequence shown here is derived from an EMBL/GenBank/DDBJ whole genome shotgun (WGS) entry which is preliminary data.</text>
</comment>
<dbReference type="InterPro" id="IPR020471">
    <property type="entry name" value="AKR"/>
</dbReference>
<dbReference type="GO" id="GO:0016491">
    <property type="term" value="F:oxidoreductase activity"/>
    <property type="evidence" value="ECO:0007669"/>
    <property type="project" value="UniProtKB-KW"/>
</dbReference>
<evidence type="ECO:0000313" key="4">
    <source>
        <dbReference type="Proteomes" id="UP000241769"/>
    </source>
</evidence>
<organism evidence="3 4">
    <name type="scientific">Planoprotostelium fungivorum</name>
    <dbReference type="NCBI Taxonomy" id="1890364"/>
    <lineage>
        <taxon>Eukaryota</taxon>
        <taxon>Amoebozoa</taxon>
        <taxon>Evosea</taxon>
        <taxon>Variosea</taxon>
        <taxon>Cavosteliida</taxon>
        <taxon>Cavosteliaceae</taxon>
        <taxon>Planoprotostelium</taxon>
    </lineage>
</organism>
<protein>
    <submittedName>
        <fullName evidence="3">Aldo/keto reductase</fullName>
    </submittedName>
</protein>
<sequence length="335" mass="37912">MTLSIESGLPTRILGRNGPRVSAIGLGCMGMSEFYGTPNLADCLATLRKASDLGCTFWDTADVYGNGHNESLLGEAIRMCGREKIFICTKFGYDRERGVIDGSPTYVKRSCHKSLQRLQLECIDLYYQNRVDHNTPIEETVRAMAELVKEGKVKYIGLSEVSAETLRRAHKIHPISALQVEYSPWSRDIENNGVLQTCRELGVAVVAYSPLGRGFFTGTIRYPPSFEESDYRRALPRFDPINLPFNLNEIYREVKNWSEDLDMTPAQLCLAWLLSKGPDIIPIPGCRNKKRLKENLKAVKSPMTRETSDKLSDTLKKCRIFGERYEQWALATIDK</sequence>
<evidence type="ECO:0000256" key="1">
    <source>
        <dbReference type="ARBA" id="ARBA00023002"/>
    </source>
</evidence>
<dbReference type="SUPFAM" id="SSF51430">
    <property type="entry name" value="NAD(P)-linked oxidoreductase"/>
    <property type="match status" value="1"/>
</dbReference>
<evidence type="ECO:0000259" key="2">
    <source>
        <dbReference type="Pfam" id="PF00248"/>
    </source>
</evidence>
<evidence type="ECO:0000313" key="3">
    <source>
        <dbReference type="EMBL" id="PRP85514.1"/>
    </source>
</evidence>
<dbReference type="PANTHER" id="PTHR43625">
    <property type="entry name" value="AFLATOXIN B1 ALDEHYDE REDUCTASE"/>
    <property type="match status" value="1"/>
</dbReference>
<proteinExistence type="predicted"/>
<dbReference type="Proteomes" id="UP000241769">
    <property type="component" value="Unassembled WGS sequence"/>
</dbReference>
<dbReference type="InterPro" id="IPR023210">
    <property type="entry name" value="NADP_OxRdtase_dom"/>
</dbReference>
<reference evidence="3 4" key="1">
    <citation type="journal article" date="2018" name="Genome Biol. Evol.">
        <title>Multiple Roots of Fruiting Body Formation in Amoebozoa.</title>
        <authorList>
            <person name="Hillmann F."/>
            <person name="Forbes G."/>
            <person name="Novohradska S."/>
            <person name="Ferling I."/>
            <person name="Riege K."/>
            <person name="Groth M."/>
            <person name="Westermann M."/>
            <person name="Marz M."/>
            <person name="Spaller T."/>
            <person name="Winckler T."/>
            <person name="Schaap P."/>
            <person name="Glockner G."/>
        </authorList>
    </citation>
    <scope>NUCLEOTIDE SEQUENCE [LARGE SCALE GENOMIC DNA]</scope>
    <source>
        <strain evidence="3 4">Jena</strain>
    </source>
</reference>
<accession>A0A2P6NNH9</accession>
<dbReference type="InParanoid" id="A0A2P6NNH9"/>
<dbReference type="GO" id="GO:0005737">
    <property type="term" value="C:cytoplasm"/>
    <property type="evidence" value="ECO:0007669"/>
    <property type="project" value="TreeGrafter"/>
</dbReference>
<feature type="domain" description="NADP-dependent oxidoreductase" evidence="2">
    <location>
        <begin position="24"/>
        <end position="310"/>
    </location>
</feature>
<dbReference type="PANTHER" id="PTHR43625:SF40">
    <property type="entry name" value="ALDO-KETO REDUCTASE YAKC [NADP(+)]"/>
    <property type="match status" value="1"/>
</dbReference>
<dbReference type="InterPro" id="IPR050791">
    <property type="entry name" value="Aldo-Keto_reductase"/>
</dbReference>
<dbReference type="STRING" id="1890364.A0A2P6NNH9"/>
<dbReference type="Gene3D" id="3.20.20.100">
    <property type="entry name" value="NADP-dependent oxidoreductase domain"/>
    <property type="match status" value="1"/>
</dbReference>
<dbReference type="EMBL" id="MDYQ01000043">
    <property type="protein sequence ID" value="PRP85514.1"/>
    <property type="molecule type" value="Genomic_DNA"/>
</dbReference>
<dbReference type="PRINTS" id="PR00069">
    <property type="entry name" value="ALDKETRDTASE"/>
</dbReference>
<dbReference type="OrthoDB" id="30614at2759"/>
<gene>
    <name evidence="3" type="ORF">PROFUN_06746</name>
</gene>
<dbReference type="Pfam" id="PF00248">
    <property type="entry name" value="Aldo_ket_red"/>
    <property type="match status" value="1"/>
</dbReference>
<dbReference type="AlphaFoldDB" id="A0A2P6NNH9"/>
<name>A0A2P6NNH9_9EUKA</name>
<dbReference type="InterPro" id="IPR036812">
    <property type="entry name" value="NAD(P)_OxRdtase_dom_sf"/>
</dbReference>